<dbReference type="EMBL" id="KV448442">
    <property type="protein sequence ID" value="OAX36099.1"/>
    <property type="molecule type" value="Genomic_DNA"/>
</dbReference>
<feature type="signal peptide" evidence="3">
    <location>
        <begin position="1"/>
        <end position="16"/>
    </location>
</feature>
<keyword evidence="5" id="KW-1185">Reference proteome</keyword>
<keyword evidence="2 4" id="KW-0378">Hydrolase</keyword>
<keyword evidence="3" id="KW-0732">Signal</keyword>
<keyword evidence="2" id="KW-0119">Carbohydrate metabolism</keyword>
<organism evidence="4 5">
    <name type="scientific">Rhizopogon vinicolor AM-OR11-026</name>
    <dbReference type="NCBI Taxonomy" id="1314800"/>
    <lineage>
        <taxon>Eukaryota</taxon>
        <taxon>Fungi</taxon>
        <taxon>Dikarya</taxon>
        <taxon>Basidiomycota</taxon>
        <taxon>Agaricomycotina</taxon>
        <taxon>Agaricomycetes</taxon>
        <taxon>Agaricomycetidae</taxon>
        <taxon>Boletales</taxon>
        <taxon>Suillineae</taxon>
        <taxon>Rhizopogonaceae</taxon>
        <taxon>Rhizopogon</taxon>
    </lineage>
</organism>
<dbReference type="SUPFAM" id="SSF49899">
    <property type="entry name" value="Concanavalin A-like lectins/glucanases"/>
    <property type="match status" value="1"/>
</dbReference>
<dbReference type="GO" id="GO:0000272">
    <property type="term" value="P:polysaccharide catabolic process"/>
    <property type="evidence" value="ECO:0007669"/>
    <property type="project" value="UniProtKB-KW"/>
</dbReference>
<gene>
    <name evidence="4" type="ORF">K503DRAFT_328529</name>
</gene>
<evidence type="ECO:0000313" key="5">
    <source>
        <dbReference type="Proteomes" id="UP000092154"/>
    </source>
</evidence>
<name>A0A1B7MU16_9AGAM</name>
<dbReference type="InterPro" id="IPR002594">
    <property type="entry name" value="GH12"/>
</dbReference>
<dbReference type="InParanoid" id="A0A1B7MU16"/>
<dbReference type="InterPro" id="IPR013319">
    <property type="entry name" value="GH11/12"/>
</dbReference>
<dbReference type="STRING" id="1314800.A0A1B7MU16"/>
<dbReference type="Pfam" id="PF01670">
    <property type="entry name" value="Glyco_hydro_12"/>
    <property type="match status" value="1"/>
</dbReference>
<protein>
    <submittedName>
        <fullName evidence="4">Glycoside hydrolase family 12 protein</fullName>
    </submittedName>
</protein>
<evidence type="ECO:0000256" key="3">
    <source>
        <dbReference type="SAM" id="SignalP"/>
    </source>
</evidence>
<sequence>MLSLFAILFLIPLVSSLSLHRHRRTTSVTSPIRGQYESVTTGQYSMLNNLWGEANATSGSQTSQFTSLSGTTIAWETTWTWTGGSSVKSFANIQLDVGINEQLSNISSMPSSWEWSQTSSGTVVGDVAYDLFTSDTAGGANINEVMIWLANFNSGPISSVYNAEGQAVPIVTGISLEGYTWDLYSGSNGVNQVYSYLTTNGPITSFSGDIYPFISWLIDNEGVDPSEYLTTAQGGTEATTGSATLTTSAYSLSIN</sequence>
<dbReference type="Proteomes" id="UP000092154">
    <property type="component" value="Unassembled WGS sequence"/>
</dbReference>
<dbReference type="AlphaFoldDB" id="A0A1B7MU16"/>
<dbReference type="GO" id="GO:0008810">
    <property type="term" value="F:cellulase activity"/>
    <property type="evidence" value="ECO:0007669"/>
    <property type="project" value="InterPro"/>
</dbReference>
<feature type="chain" id="PRO_5008597570" evidence="3">
    <location>
        <begin position="17"/>
        <end position="255"/>
    </location>
</feature>
<keyword evidence="2" id="KW-0624">Polysaccharide degradation</keyword>
<accession>A0A1B7MU16</accession>
<evidence type="ECO:0000313" key="4">
    <source>
        <dbReference type="EMBL" id="OAX36099.1"/>
    </source>
</evidence>
<dbReference type="PANTHER" id="PTHR34002:SF9">
    <property type="entry name" value="XYLOGLUCAN-SPECIFIC ENDO-BETA-1,4-GLUCANASE A"/>
    <property type="match status" value="1"/>
</dbReference>
<comment type="similarity">
    <text evidence="1 2">Belongs to the glycosyl hydrolase 12 (cellulase H) family.</text>
</comment>
<reference evidence="4 5" key="1">
    <citation type="submission" date="2016-06" db="EMBL/GenBank/DDBJ databases">
        <title>Comparative genomics of the ectomycorrhizal sister species Rhizopogon vinicolor and Rhizopogon vesiculosus (Basidiomycota: Boletales) reveals a divergence of the mating type B locus.</title>
        <authorList>
            <consortium name="DOE Joint Genome Institute"/>
            <person name="Mujic A.B."/>
            <person name="Kuo A."/>
            <person name="Tritt A."/>
            <person name="Lipzen A."/>
            <person name="Chen C."/>
            <person name="Johnson J."/>
            <person name="Sharma A."/>
            <person name="Barry K."/>
            <person name="Grigoriev I.V."/>
            <person name="Spatafora J.W."/>
        </authorList>
    </citation>
    <scope>NUCLEOTIDE SEQUENCE [LARGE SCALE GENOMIC DNA]</scope>
    <source>
        <strain evidence="4 5">AM-OR11-026</strain>
    </source>
</reference>
<keyword evidence="2" id="KW-0326">Glycosidase</keyword>
<dbReference type="InterPro" id="IPR013320">
    <property type="entry name" value="ConA-like_dom_sf"/>
</dbReference>
<dbReference type="Gene3D" id="2.60.120.180">
    <property type="match status" value="1"/>
</dbReference>
<evidence type="ECO:0000256" key="1">
    <source>
        <dbReference type="ARBA" id="ARBA00005519"/>
    </source>
</evidence>
<proteinExistence type="inferred from homology"/>
<evidence type="ECO:0000256" key="2">
    <source>
        <dbReference type="RuleBase" id="RU361163"/>
    </source>
</evidence>
<dbReference type="OrthoDB" id="95118at2759"/>
<dbReference type="PANTHER" id="PTHR34002">
    <property type="entry name" value="BLR1656 PROTEIN"/>
    <property type="match status" value="1"/>
</dbReference>